<reference evidence="1 2" key="1">
    <citation type="journal article" date="2016" name="Front. Microbiol.">
        <title>Single-Cell (Meta-)Genomics of a Dimorphic Candidatus Thiomargarita nelsonii Reveals Genomic Plasticity.</title>
        <authorList>
            <person name="Flood B.E."/>
            <person name="Fliss P."/>
            <person name="Jones D.S."/>
            <person name="Dick G.J."/>
            <person name="Jain S."/>
            <person name="Kaster A.K."/>
            <person name="Winkel M."/>
            <person name="Mussmann M."/>
            <person name="Bailey J."/>
        </authorList>
    </citation>
    <scope>NUCLEOTIDE SEQUENCE [LARGE SCALE GENOMIC DNA]</scope>
    <source>
        <strain evidence="1">Hydrate Ridge</strain>
    </source>
</reference>
<name>A0A4E0QQB1_9GAMM</name>
<gene>
    <name evidence="1" type="ORF">PN36_33025</name>
</gene>
<dbReference type="AlphaFoldDB" id="A0A4E0QQB1"/>
<protein>
    <submittedName>
        <fullName evidence="1">Uncharacterized protein</fullName>
    </submittedName>
</protein>
<evidence type="ECO:0000313" key="2">
    <source>
        <dbReference type="Proteomes" id="UP000030428"/>
    </source>
</evidence>
<organism evidence="1 2">
    <name type="scientific">Candidatus Thiomargarita nelsonii</name>
    <dbReference type="NCBI Taxonomy" id="1003181"/>
    <lineage>
        <taxon>Bacteria</taxon>
        <taxon>Pseudomonadati</taxon>
        <taxon>Pseudomonadota</taxon>
        <taxon>Gammaproteobacteria</taxon>
        <taxon>Thiotrichales</taxon>
        <taxon>Thiotrichaceae</taxon>
        <taxon>Thiomargarita</taxon>
    </lineage>
</organism>
<keyword evidence="2" id="KW-1185">Reference proteome</keyword>
<accession>A0A4E0QQB1</accession>
<sequence>MTWTMITNSPRHGLGYEKIARTSIRAPIPTDITDDVTFIAFRFYGKAPMVGYREGYIFHILWIDRDFTLYSHG</sequence>
<evidence type="ECO:0000313" key="1">
    <source>
        <dbReference type="EMBL" id="TGN99845.1"/>
    </source>
</evidence>
<comment type="caution">
    <text evidence="1">The sequence shown here is derived from an EMBL/GenBank/DDBJ whole genome shotgun (WGS) entry which is preliminary data.</text>
</comment>
<dbReference type="Proteomes" id="UP000030428">
    <property type="component" value="Unassembled WGS sequence"/>
</dbReference>
<dbReference type="EMBL" id="JSZA02000316">
    <property type="protein sequence ID" value="TGN99845.1"/>
    <property type="molecule type" value="Genomic_DNA"/>
</dbReference>
<proteinExistence type="predicted"/>